<dbReference type="EMBL" id="CASHTH010000456">
    <property type="protein sequence ID" value="CAI8001940.1"/>
    <property type="molecule type" value="Genomic_DNA"/>
</dbReference>
<dbReference type="InterPro" id="IPR051478">
    <property type="entry name" value="Beta-lactamase-like_AB/R"/>
</dbReference>
<evidence type="ECO:0000313" key="4">
    <source>
        <dbReference type="Proteomes" id="UP001174909"/>
    </source>
</evidence>
<feature type="domain" description="Beta-lactamase-related" evidence="2">
    <location>
        <begin position="507"/>
        <end position="790"/>
    </location>
</feature>
<proteinExistence type="inferred from homology"/>
<keyword evidence="4" id="KW-1185">Reference proteome</keyword>
<dbReference type="InterPro" id="IPR012338">
    <property type="entry name" value="Beta-lactam/transpept-like"/>
</dbReference>
<name>A0AA35R2R1_GEOBA</name>
<evidence type="ECO:0000313" key="3">
    <source>
        <dbReference type="EMBL" id="CAI8001940.1"/>
    </source>
</evidence>
<dbReference type="Pfam" id="PF00144">
    <property type="entry name" value="Beta-lactamase"/>
    <property type="match status" value="2"/>
</dbReference>
<feature type="domain" description="Beta-lactamase-related" evidence="2">
    <location>
        <begin position="47"/>
        <end position="369"/>
    </location>
</feature>
<evidence type="ECO:0000259" key="2">
    <source>
        <dbReference type="Pfam" id="PF00144"/>
    </source>
</evidence>
<comment type="similarity">
    <text evidence="1">Belongs to the beta-lactamase family.</text>
</comment>
<comment type="caution">
    <text evidence="3">The sequence shown here is derived from an EMBL/GenBank/DDBJ whole genome shotgun (WGS) entry which is preliminary data.</text>
</comment>
<gene>
    <name evidence="3" type="ORF">GBAR_LOCUS3286</name>
</gene>
<accession>A0AA35R2R1</accession>
<dbReference type="SUPFAM" id="SSF56601">
    <property type="entry name" value="beta-lactamase/transpeptidase-like"/>
    <property type="match status" value="2"/>
</dbReference>
<dbReference type="InterPro" id="IPR001466">
    <property type="entry name" value="Beta-lactam-related"/>
</dbReference>
<organism evidence="3 4">
    <name type="scientific">Geodia barretti</name>
    <name type="common">Barrett's horny sponge</name>
    <dbReference type="NCBI Taxonomy" id="519541"/>
    <lineage>
        <taxon>Eukaryota</taxon>
        <taxon>Metazoa</taxon>
        <taxon>Porifera</taxon>
        <taxon>Demospongiae</taxon>
        <taxon>Heteroscleromorpha</taxon>
        <taxon>Tetractinellida</taxon>
        <taxon>Astrophorina</taxon>
        <taxon>Geodiidae</taxon>
        <taxon>Geodia</taxon>
    </lineage>
</organism>
<dbReference type="Proteomes" id="UP001174909">
    <property type="component" value="Unassembled WGS sequence"/>
</dbReference>
<dbReference type="Gene3D" id="3.40.710.10">
    <property type="entry name" value="DD-peptidase/beta-lactamase superfamily"/>
    <property type="match status" value="2"/>
</dbReference>
<dbReference type="AlphaFoldDB" id="A0AA35R2R1"/>
<evidence type="ECO:0000256" key="1">
    <source>
        <dbReference type="ARBA" id="ARBA00038473"/>
    </source>
</evidence>
<dbReference type="PANTHER" id="PTHR22935">
    <property type="entry name" value="PENICILLIN-BINDING PROTEIN"/>
    <property type="match status" value="1"/>
</dbReference>
<protein>
    <submittedName>
        <fullName evidence="3">Beta-lactamase-like 1</fullName>
    </submittedName>
</protein>
<sequence>MFLNAETARFRFLLSFGASDPNCPPHPIPVPLSSPLPPIIQTSFSRLEQLIDGSLNTTSVPGISASLVYMGSEIWSKGFGVKSKTGPSTPPDHHTIFRIGSVSKVFAALVMYQLYDRGLVKSLDDPLSDYCPRFSMLNPFNSRNITLRQIASQMSGLPREAPCVEPAAREVRDGVNICPLTTDEILASLSNESLIFPTWTVPSYSNLGFALLGQCLVEGVFPGMTYEDYVIKNILQPLQLTNTGFNITDNVKSKMAVGYEPDGSVAPLYDLGWESPAGQMFSTTADLNTLAAFFTSADGENGSSPVHPEVLSGDLRREIQLQVYVNRDQRTGFGTPWEIRFQANYTVLRKGGNIDGYSALFSYIPELKLELEVRSEKNQLLLDGSGGAAVLAYKEPLRFQISFPDNLQPCLAAELLAERRAFVVFQPPTTSSLCPGFTIPGSFPGRVYDFPLPTVPDTFGAERVEMEPNCPPHPFPVPLPDPLPPVIQTALSRLENQIKATINTDTVALVMYQLYDRGLVKSLDDPLSDYCPRFSMLNPFNSRNITLRQIASQMSGLPREAPCTGVVTEDGTINACPQTTDEILDRLQDVSLMFPTWTIPSYSNLGFSLLGHCLVGHFFPSMTYEEYVFQNMLEPLELTNTGFNMTESVVEKMAVGYWIPAVGGQGSEEAPLIDLGWIGPTGQMYSTTADLNKMVAFFTSANGEEGSDPVHPEVMSGDTRREMQLQVYVNRDQRTGFGTPWEIRFQANYTVLRKGGNVPGHSSIMSFVPELQLGLNMLWSGAYDEFGASNEAYDYLIPAFVEYLMTVQPPYPYPPDPEVYEGVYDFGPFEAQVRTSRNRLLLRSPFVTFGGSLILAYKEPLRFQMVYPDHLQMCLIAQLVSRRKAFVVFEPPVNSTSPSPGFSIPGAFPGWFFQRRP</sequence>
<reference evidence="3" key="1">
    <citation type="submission" date="2023-03" db="EMBL/GenBank/DDBJ databases">
        <authorList>
            <person name="Steffen K."/>
            <person name="Cardenas P."/>
        </authorList>
    </citation>
    <scope>NUCLEOTIDE SEQUENCE</scope>
</reference>
<dbReference type="PANTHER" id="PTHR22935:SF95">
    <property type="entry name" value="BETA-LACTAMASE-LIKE 1-RELATED"/>
    <property type="match status" value="1"/>
</dbReference>